<dbReference type="AlphaFoldDB" id="A0A0R2LFZ4"/>
<organism evidence="1 2">
    <name type="scientific">Companilactobacillus kimchiensis</name>
    <dbReference type="NCBI Taxonomy" id="993692"/>
    <lineage>
        <taxon>Bacteria</taxon>
        <taxon>Bacillati</taxon>
        <taxon>Bacillota</taxon>
        <taxon>Bacilli</taxon>
        <taxon>Lactobacillales</taxon>
        <taxon>Lactobacillaceae</taxon>
        <taxon>Companilactobacillus</taxon>
    </lineage>
</organism>
<name>A0A0R2LFZ4_9LACO</name>
<dbReference type="RefSeq" id="WP_057879463.1">
    <property type="nucleotide sequence ID" value="NZ_JQCF01000001.1"/>
</dbReference>
<dbReference type="PATRIC" id="fig|993692.3.peg.36"/>
<comment type="caution">
    <text evidence="1">The sequence shown here is derived from an EMBL/GenBank/DDBJ whole genome shotgun (WGS) entry which is preliminary data.</text>
</comment>
<evidence type="ECO:0000313" key="1">
    <source>
        <dbReference type="EMBL" id="KRO00719.1"/>
    </source>
</evidence>
<protein>
    <submittedName>
        <fullName evidence="1">Uncharacterized protein</fullName>
    </submittedName>
</protein>
<keyword evidence="2" id="KW-1185">Reference proteome</keyword>
<dbReference type="STRING" id="993692.IV57_GL000037"/>
<gene>
    <name evidence="1" type="ORF">IV57_GL000037</name>
</gene>
<dbReference type="Proteomes" id="UP000051006">
    <property type="component" value="Unassembled WGS sequence"/>
</dbReference>
<accession>A0A0R2LFZ4</accession>
<sequence length="74" mass="8434">MQPFPGFLGLAVGKAALRNLTKGLHDELQEQGVFVGTVTIYGEIKPETHFAPDNIAETFWQLNQDRNEWEIDYK</sequence>
<reference evidence="1 2" key="1">
    <citation type="journal article" date="2015" name="Genome Announc.">
        <title>Expanding the biotechnology potential of lactobacilli through comparative genomics of 213 strains and associated genera.</title>
        <authorList>
            <person name="Sun Z."/>
            <person name="Harris H.M."/>
            <person name="McCann A."/>
            <person name="Guo C."/>
            <person name="Argimon S."/>
            <person name="Zhang W."/>
            <person name="Yang X."/>
            <person name="Jeffery I.B."/>
            <person name="Cooney J.C."/>
            <person name="Kagawa T.F."/>
            <person name="Liu W."/>
            <person name="Song Y."/>
            <person name="Salvetti E."/>
            <person name="Wrobel A."/>
            <person name="Rasinkangas P."/>
            <person name="Parkhill J."/>
            <person name="Rea M.C."/>
            <person name="O'Sullivan O."/>
            <person name="Ritari J."/>
            <person name="Douillard F.P."/>
            <person name="Paul Ross R."/>
            <person name="Yang R."/>
            <person name="Briner A.E."/>
            <person name="Felis G.E."/>
            <person name="de Vos W.M."/>
            <person name="Barrangou R."/>
            <person name="Klaenhammer T.R."/>
            <person name="Caufield P.W."/>
            <person name="Cui Y."/>
            <person name="Zhang H."/>
            <person name="O'Toole P.W."/>
        </authorList>
    </citation>
    <scope>NUCLEOTIDE SEQUENCE [LARGE SCALE GENOMIC DNA]</scope>
    <source>
        <strain evidence="1 2">DSM 24716</strain>
    </source>
</reference>
<dbReference type="EMBL" id="JQCF01000001">
    <property type="protein sequence ID" value="KRO00719.1"/>
    <property type="molecule type" value="Genomic_DNA"/>
</dbReference>
<evidence type="ECO:0000313" key="2">
    <source>
        <dbReference type="Proteomes" id="UP000051006"/>
    </source>
</evidence>
<dbReference type="OrthoDB" id="9799818at2"/>
<proteinExistence type="predicted"/>